<name>A0ACB7ZWY7_9AGAM</name>
<proteinExistence type="predicted"/>
<protein>
    <submittedName>
        <fullName evidence="1">Uncharacterized protein</fullName>
    </submittedName>
</protein>
<evidence type="ECO:0000313" key="2">
    <source>
        <dbReference type="Proteomes" id="UP000790377"/>
    </source>
</evidence>
<dbReference type="EMBL" id="MU268159">
    <property type="protein sequence ID" value="KAH7905591.1"/>
    <property type="molecule type" value="Genomic_DNA"/>
</dbReference>
<sequence length="82" mass="9503">MNIAFFWLSLLVLTWMVSLYQQTKCPTRDSFGLSSERVIRTAHYSPSLFSPIIDHFLVRKSISLTNDPLVLRFLNKTPSCRP</sequence>
<organism evidence="1 2">
    <name type="scientific">Hygrophoropsis aurantiaca</name>
    <dbReference type="NCBI Taxonomy" id="72124"/>
    <lineage>
        <taxon>Eukaryota</taxon>
        <taxon>Fungi</taxon>
        <taxon>Dikarya</taxon>
        <taxon>Basidiomycota</taxon>
        <taxon>Agaricomycotina</taxon>
        <taxon>Agaricomycetes</taxon>
        <taxon>Agaricomycetidae</taxon>
        <taxon>Boletales</taxon>
        <taxon>Coniophorineae</taxon>
        <taxon>Hygrophoropsidaceae</taxon>
        <taxon>Hygrophoropsis</taxon>
    </lineage>
</organism>
<keyword evidence="2" id="KW-1185">Reference proteome</keyword>
<accession>A0ACB7ZWY7</accession>
<gene>
    <name evidence="1" type="ORF">BJ138DRAFT_1164434</name>
</gene>
<reference evidence="1" key="1">
    <citation type="journal article" date="2021" name="New Phytol.">
        <title>Evolutionary innovations through gain and loss of genes in the ectomycorrhizal Boletales.</title>
        <authorList>
            <person name="Wu G."/>
            <person name="Miyauchi S."/>
            <person name="Morin E."/>
            <person name="Kuo A."/>
            <person name="Drula E."/>
            <person name="Varga T."/>
            <person name="Kohler A."/>
            <person name="Feng B."/>
            <person name="Cao Y."/>
            <person name="Lipzen A."/>
            <person name="Daum C."/>
            <person name="Hundley H."/>
            <person name="Pangilinan J."/>
            <person name="Johnson J."/>
            <person name="Barry K."/>
            <person name="LaButti K."/>
            <person name="Ng V."/>
            <person name="Ahrendt S."/>
            <person name="Min B."/>
            <person name="Choi I.G."/>
            <person name="Park H."/>
            <person name="Plett J.M."/>
            <person name="Magnuson J."/>
            <person name="Spatafora J.W."/>
            <person name="Nagy L.G."/>
            <person name="Henrissat B."/>
            <person name="Grigoriev I.V."/>
            <person name="Yang Z.L."/>
            <person name="Xu J."/>
            <person name="Martin F.M."/>
        </authorList>
    </citation>
    <scope>NUCLEOTIDE SEQUENCE</scope>
    <source>
        <strain evidence="1">ATCC 28755</strain>
    </source>
</reference>
<comment type="caution">
    <text evidence="1">The sequence shown here is derived from an EMBL/GenBank/DDBJ whole genome shotgun (WGS) entry which is preliminary data.</text>
</comment>
<evidence type="ECO:0000313" key="1">
    <source>
        <dbReference type="EMBL" id="KAH7905591.1"/>
    </source>
</evidence>
<dbReference type="Proteomes" id="UP000790377">
    <property type="component" value="Unassembled WGS sequence"/>
</dbReference>